<dbReference type="EMBL" id="JAUIRO010000003">
    <property type="protein sequence ID" value="KAK0721891.1"/>
    <property type="molecule type" value="Genomic_DNA"/>
</dbReference>
<dbReference type="PANTHER" id="PTHR10622">
    <property type="entry name" value="HET DOMAIN-CONTAINING PROTEIN"/>
    <property type="match status" value="1"/>
</dbReference>
<gene>
    <name evidence="2" type="ORF">B0T26DRAFT_749361</name>
</gene>
<name>A0AA40ATT4_9PEZI</name>
<dbReference type="InterPro" id="IPR010730">
    <property type="entry name" value="HET"/>
</dbReference>
<organism evidence="2 3">
    <name type="scientific">Lasiosphaeria miniovina</name>
    <dbReference type="NCBI Taxonomy" id="1954250"/>
    <lineage>
        <taxon>Eukaryota</taxon>
        <taxon>Fungi</taxon>
        <taxon>Dikarya</taxon>
        <taxon>Ascomycota</taxon>
        <taxon>Pezizomycotina</taxon>
        <taxon>Sordariomycetes</taxon>
        <taxon>Sordariomycetidae</taxon>
        <taxon>Sordariales</taxon>
        <taxon>Lasiosphaeriaceae</taxon>
        <taxon>Lasiosphaeria</taxon>
    </lineage>
</organism>
<reference evidence="2" key="1">
    <citation type="submission" date="2023-06" db="EMBL/GenBank/DDBJ databases">
        <title>Genome-scale phylogeny and comparative genomics of the fungal order Sordariales.</title>
        <authorList>
            <consortium name="Lawrence Berkeley National Laboratory"/>
            <person name="Hensen N."/>
            <person name="Bonometti L."/>
            <person name="Westerberg I."/>
            <person name="Brannstrom I.O."/>
            <person name="Guillou S."/>
            <person name="Cros-Aarteil S."/>
            <person name="Calhoun S."/>
            <person name="Haridas S."/>
            <person name="Kuo A."/>
            <person name="Mondo S."/>
            <person name="Pangilinan J."/>
            <person name="Riley R."/>
            <person name="LaButti K."/>
            <person name="Andreopoulos B."/>
            <person name="Lipzen A."/>
            <person name="Chen C."/>
            <person name="Yanf M."/>
            <person name="Daum C."/>
            <person name="Ng V."/>
            <person name="Clum A."/>
            <person name="Steindorff A."/>
            <person name="Ohm R."/>
            <person name="Martin F."/>
            <person name="Silar P."/>
            <person name="Natvig D."/>
            <person name="Lalanne C."/>
            <person name="Gautier V."/>
            <person name="Ament-velasquez S.L."/>
            <person name="Kruys A."/>
            <person name="Hutchinson M.I."/>
            <person name="Powell A.J."/>
            <person name="Barry K."/>
            <person name="Miller A.N."/>
            <person name="Grigoriev I.V."/>
            <person name="Debuchy R."/>
            <person name="Gladieux P."/>
            <person name="Thoren M.H."/>
            <person name="Johannesson H."/>
        </authorList>
    </citation>
    <scope>NUCLEOTIDE SEQUENCE</scope>
    <source>
        <strain evidence="2">SMH2392-1A</strain>
    </source>
</reference>
<dbReference type="Proteomes" id="UP001172101">
    <property type="component" value="Unassembled WGS sequence"/>
</dbReference>
<keyword evidence="3" id="KW-1185">Reference proteome</keyword>
<dbReference type="AlphaFoldDB" id="A0AA40ATT4"/>
<evidence type="ECO:0000313" key="3">
    <source>
        <dbReference type="Proteomes" id="UP001172101"/>
    </source>
</evidence>
<feature type="domain" description="Heterokaryon incompatibility" evidence="1">
    <location>
        <begin position="22"/>
        <end position="127"/>
    </location>
</feature>
<protein>
    <submittedName>
        <fullName evidence="2">Heterokaryon incompatibility protein-domain-containing protein</fullName>
    </submittedName>
</protein>
<evidence type="ECO:0000313" key="2">
    <source>
        <dbReference type="EMBL" id="KAK0721891.1"/>
    </source>
</evidence>
<proteinExistence type="predicted"/>
<sequence>MHLINTRTLLLHEFFGDKIPLYAILSHTWGDQEVSYQEWIYVHNQNVARWGWVRIESEVKATREKAGYVKIAHACKLARGLGHQWIWFDTNCIDKTSSAELSEAINSMYAWYRDSAVCLVYLADVSIAGSSHRSNTLQDLLAPIGLLFFSQHWSPLGNAHSLNPLLAEITAIDPTSDRINWLSRRGRLMAQVSIAARLSWASRRETTRFEDRAYCLLGFFGVNMPLLYGEGENAFARLQEEIIKRNPDSTIFV</sequence>
<dbReference type="PANTHER" id="PTHR10622:SF10">
    <property type="entry name" value="HET DOMAIN-CONTAINING PROTEIN"/>
    <property type="match status" value="1"/>
</dbReference>
<accession>A0AA40ATT4</accession>
<dbReference type="Pfam" id="PF06985">
    <property type="entry name" value="HET"/>
    <property type="match status" value="1"/>
</dbReference>
<comment type="caution">
    <text evidence="2">The sequence shown here is derived from an EMBL/GenBank/DDBJ whole genome shotgun (WGS) entry which is preliminary data.</text>
</comment>
<dbReference type="RefSeq" id="XP_060297815.1">
    <property type="nucleotide sequence ID" value="XM_060445089.1"/>
</dbReference>
<dbReference type="GeneID" id="85328359"/>
<evidence type="ECO:0000259" key="1">
    <source>
        <dbReference type="Pfam" id="PF06985"/>
    </source>
</evidence>